<gene>
    <name evidence="3" type="ORF">ABID12_000637</name>
</gene>
<reference evidence="3 4" key="1">
    <citation type="submission" date="2024-06" db="EMBL/GenBank/DDBJ databases">
        <title>Genomic Encyclopedia of Type Strains, Phase IV (KMG-IV): sequencing the most valuable type-strain genomes for metagenomic binning, comparative biology and taxonomic classification.</title>
        <authorList>
            <person name="Goeker M."/>
        </authorList>
    </citation>
    <scope>NUCLEOTIDE SEQUENCE [LARGE SCALE GENOMIC DNA]</scope>
    <source>
        <strain evidence="3 4">DSM 28102</strain>
    </source>
</reference>
<dbReference type="InterPro" id="IPR029016">
    <property type="entry name" value="GAF-like_dom_sf"/>
</dbReference>
<dbReference type="InterPro" id="IPR003018">
    <property type="entry name" value="GAF"/>
</dbReference>
<proteinExistence type="predicted"/>
<protein>
    <submittedName>
        <fullName evidence="3">Transcriptional regulator of acetoin/glycerol metabolism</fullName>
    </submittedName>
</protein>
<organism evidence="3 4">
    <name type="scientific">Martelella mangrovi</name>
    <dbReference type="NCBI Taxonomy" id="1397477"/>
    <lineage>
        <taxon>Bacteria</taxon>
        <taxon>Pseudomonadati</taxon>
        <taxon>Pseudomonadota</taxon>
        <taxon>Alphaproteobacteria</taxon>
        <taxon>Hyphomicrobiales</taxon>
        <taxon>Aurantimonadaceae</taxon>
        <taxon>Martelella</taxon>
    </lineage>
</organism>
<comment type="caution">
    <text evidence="3">The sequence shown here is derived from an EMBL/GenBank/DDBJ whole genome shotgun (WGS) entry which is preliminary data.</text>
</comment>
<keyword evidence="4" id="KW-1185">Reference proteome</keyword>
<dbReference type="SUPFAM" id="SSF46689">
    <property type="entry name" value="Homeodomain-like"/>
    <property type="match status" value="1"/>
</dbReference>
<dbReference type="RefSeq" id="WP_354433071.1">
    <property type="nucleotide sequence ID" value="NZ_JBEPLY010000002.1"/>
</dbReference>
<evidence type="ECO:0000259" key="1">
    <source>
        <dbReference type="Pfam" id="PF01590"/>
    </source>
</evidence>
<evidence type="ECO:0000259" key="2">
    <source>
        <dbReference type="Pfam" id="PF02954"/>
    </source>
</evidence>
<dbReference type="InterPro" id="IPR009057">
    <property type="entry name" value="Homeodomain-like_sf"/>
</dbReference>
<feature type="domain" description="GAF" evidence="1">
    <location>
        <begin position="83"/>
        <end position="209"/>
    </location>
</feature>
<dbReference type="InterPro" id="IPR002197">
    <property type="entry name" value="HTH_Fis"/>
</dbReference>
<dbReference type="PRINTS" id="PR01590">
    <property type="entry name" value="HTHFIS"/>
</dbReference>
<name>A0ABV2I6Z8_9HYPH</name>
<accession>A0ABV2I6Z8</accession>
<dbReference type="Gene3D" id="1.10.10.60">
    <property type="entry name" value="Homeodomain-like"/>
    <property type="match status" value="1"/>
</dbReference>
<dbReference type="EMBL" id="JBEPLY010000002">
    <property type="protein sequence ID" value="MET3598710.1"/>
    <property type="molecule type" value="Genomic_DNA"/>
</dbReference>
<evidence type="ECO:0000313" key="4">
    <source>
        <dbReference type="Proteomes" id="UP001549164"/>
    </source>
</evidence>
<dbReference type="Pfam" id="PF02954">
    <property type="entry name" value="HTH_8"/>
    <property type="match status" value="1"/>
</dbReference>
<evidence type="ECO:0000313" key="3">
    <source>
        <dbReference type="EMBL" id="MET3598710.1"/>
    </source>
</evidence>
<dbReference type="SUPFAM" id="SSF55781">
    <property type="entry name" value="GAF domain-like"/>
    <property type="match status" value="1"/>
</dbReference>
<dbReference type="Gene3D" id="3.30.450.40">
    <property type="match status" value="1"/>
</dbReference>
<dbReference type="Pfam" id="PF01590">
    <property type="entry name" value="GAF"/>
    <property type="match status" value="1"/>
</dbReference>
<sequence length="339" mass="36240">MASFSRPGGTRRHADVVLSTALSADGPACSPVAASWWRSHVQHGLDPANAAPRRAETITARELSERRQRFDLLLHVAGSRLDRLFRCVSQSACGVFLSDADGYVLDGRWRSGDQSSFESWGLRPGRNWSEAAVGTNGIGTCLAEERPLIIHQSEHFLESNIAMSCMDAPIHGPDGRLIGALDVSSARSDQTAPANQMIAALVRQAARQIEADCFRHSHSGHRIVLIDGSKGDDDSEPADTQTALVAVNADDLVVGATRAARQALGLTPTGAFAPVPTDDLLTGEAPNSGFVPAERSAVVRALARQNGNVSRAARDLGIGRATLYRRMKRLGLAQHSIES</sequence>
<feature type="domain" description="DNA binding HTH" evidence="2">
    <location>
        <begin position="294"/>
        <end position="330"/>
    </location>
</feature>
<dbReference type="Proteomes" id="UP001549164">
    <property type="component" value="Unassembled WGS sequence"/>
</dbReference>